<protein>
    <recommendedName>
        <fullName evidence="4">Sortilin N-terminal domain-containing protein</fullName>
    </recommendedName>
</protein>
<organism evidence="2 3">
    <name type="scientific">Spirosoma utsteinense</name>
    <dbReference type="NCBI Taxonomy" id="2585773"/>
    <lineage>
        <taxon>Bacteria</taxon>
        <taxon>Pseudomonadati</taxon>
        <taxon>Bacteroidota</taxon>
        <taxon>Cytophagia</taxon>
        <taxon>Cytophagales</taxon>
        <taxon>Cytophagaceae</taxon>
        <taxon>Spirosoma</taxon>
    </lineage>
</organism>
<accession>A0ABR6WF94</accession>
<feature type="chain" id="PRO_5045320912" description="Sortilin N-terminal domain-containing protein" evidence="1">
    <location>
        <begin position="20"/>
        <end position="243"/>
    </location>
</feature>
<dbReference type="SUPFAM" id="SSF110296">
    <property type="entry name" value="Oligoxyloglucan reducing end-specific cellobiohydrolase"/>
    <property type="match status" value="1"/>
</dbReference>
<dbReference type="RefSeq" id="WP_186742411.1">
    <property type="nucleotide sequence ID" value="NZ_VFIA01000091.1"/>
</dbReference>
<dbReference type="PROSITE" id="PS51257">
    <property type="entry name" value="PROKAR_LIPOPROTEIN"/>
    <property type="match status" value="1"/>
</dbReference>
<proteinExistence type="predicted"/>
<keyword evidence="1" id="KW-0732">Signal</keyword>
<evidence type="ECO:0000313" key="3">
    <source>
        <dbReference type="Proteomes" id="UP000700732"/>
    </source>
</evidence>
<gene>
    <name evidence="2" type="ORF">FH603_5737</name>
</gene>
<dbReference type="EMBL" id="VFIA01000091">
    <property type="protein sequence ID" value="MBC3795202.1"/>
    <property type="molecule type" value="Genomic_DNA"/>
</dbReference>
<evidence type="ECO:0000256" key="1">
    <source>
        <dbReference type="SAM" id="SignalP"/>
    </source>
</evidence>
<name>A0ABR6WF94_9BACT</name>
<sequence length="243" mass="27202">MRKSSLLLLALTVASSCTNNNIQNVTPHVIREDPDWIRLEIPKGREAYAIAGDIDKTLLVTTWTKAYYTTDRGKTWKESKNFNGPVPGLLVRNDTTFSMEARAFSQQGDLVGANIVNYFTANYGETWESYFKYYKEYLSEIKPIGRVKSTKGSIYYIKSNSTPTAAGSSSAYVNPSEVIREDSRGQQAIPFPFKQNLLNLHIDVQNRLYIAASGGTYQSENNTFSCCADDMSAIIFISKKPVP</sequence>
<reference evidence="2 3" key="1">
    <citation type="submission" date="2019-06" db="EMBL/GenBank/DDBJ databases">
        <title>Spirosoma utsteinense sp. nov. isolated from Antarctic ice-free soils.</title>
        <authorList>
            <person name="Tahon G."/>
        </authorList>
    </citation>
    <scope>NUCLEOTIDE SEQUENCE [LARGE SCALE GENOMIC DNA]</scope>
    <source>
        <strain evidence="2 3">LMG 31447</strain>
    </source>
</reference>
<keyword evidence="3" id="KW-1185">Reference proteome</keyword>
<comment type="caution">
    <text evidence="2">The sequence shown here is derived from an EMBL/GenBank/DDBJ whole genome shotgun (WGS) entry which is preliminary data.</text>
</comment>
<evidence type="ECO:0008006" key="4">
    <source>
        <dbReference type="Google" id="ProtNLM"/>
    </source>
</evidence>
<feature type="signal peptide" evidence="1">
    <location>
        <begin position="1"/>
        <end position="19"/>
    </location>
</feature>
<dbReference type="Proteomes" id="UP000700732">
    <property type="component" value="Unassembled WGS sequence"/>
</dbReference>
<evidence type="ECO:0000313" key="2">
    <source>
        <dbReference type="EMBL" id="MBC3795202.1"/>
    </source>
</evidence>